<dbReference type="OrthoDB" id="3436275at2"/>
<sequence>MTEQGTPVNPFAAVAHADGHVLDAAEYRSWFDRDHAAHTEPMWKLERAQTFYEPDVASWRAMMDGDWAGSLAMAERMAGTLEDYFRSRVPVRRVRVAEFPITAYLQWEMHVLAVRARAGSPCRVVPAARVAALDPLPELVIFSPSLMYEVLYDRYGGCRGGRRIGDPGVVGPCLRAVRELYTAGEDVLSFCEREIAPLPPPMITDEMRAAVPAYGHRTEEFRV</sequence>
<accession>A0A438MBT8</accession>
<dbReference type="EMBL" id="SAUN01000001">
    <property type="protein sequence ID" value="RVX43158.1"/>
    <property type="molecule type" value="Genomic_DNA"/>
</dbReference>
<evidence type="ECO:0000259" key="1">
    <source>
        <dbReference type="Pfam" id="PF21806"/>
    </source>
</evidence>
<dbReference type="Proteomes" id="UP000284824">
    <property type="component" value="Unassembled WGS sequence"/>
</dbReference>
<evidence type="ECO:0000313" key="2">
    <source>
        <dbReference type="EMBL" id="RVX43158.1"/>
    </source>
</evidence>
<feature type="domain" description="DUF6879" evidence="1">
    <location>
        <begin position="38"/>
        <end position="190"/>
    </location>
</feature>
<gene>
    <name evidence="2" type="ORF">EDD27_5829</name>
</gene>
<dbReference type="InterPro" id="IPR049244">
    <property type="entry name" value="DUF6879"/>
</dbReference>
<evidence type="ECO:0000313" key="3">
    <source>
        <dbReference type="Proteomes" id="UP000284824"/>
    </source>
</evidence>
<reference evidence="2 3" key="1">
    <citation type="submission" date="2019-01" db="EMBL/GenBank/DDBJ databases">
        <title>Sequencing the genomes of 1000 actinobacteria strains.</title>
        <authorList>
            <person name="Klenk H.-P."/>
        </authorList>
    </citation>
    <scope>NUCLEOTIDE SEQUENCE [LARGE SCALE GENOMIC DNA]</scope>
    <source>
        <strain evidence="2 3">DSM 43925</strain>
    </source>
</reference>
<name>A0A438MBT8_9ACTN</name>
<proteinExistence type="predicted"/>
<protein>
    <recommendedName>
        <fullName evidence="1">DUF6879 domain-containing protein</fullName>
    </recommendedName>
</protein>
<dbReference type="RefSeq" id="WP_127935137.1">
    <property type="nucleotide sequence ID" value="NZ_SAUN01000001.1"/>
</dbReference>
<comment type="caution">
    <text evidence="2">The sequence shown here is derived from an EMBL/GenBank/DDBJ whole genome shotgun (WGS) entry which is preliminary data.</text>
</comment>
<dbReference type="Pfam" id="PF21806">
    <property type="entry name" value="DUF6879"/>
    <property type="match status" value="1"/>
</dbReference>
<organism evidence="2 3">
    <name type="scientific">Nonomuraea polychroma</name>
    <dbReference type="NCBI Taxonomy" id="46176"/>
    <lineage>
        <taxon>Bacteria</taxon>
        <taxon>Bacillati</taxon>
        <taxon>Actinomycetota</taxon>
        <taxon>Actinomycetes</taxon>
        <taxon>Streptosporangiales</taxon>
        <taxon>Streptosporangiaceae</taxon>
        <taxon>Nonomuraea</taxon>
    </lineage>
</organism>
<keyword evidence="3" id="KW-1185">Reference proteome</keyword>
<dbReference type="AlphaFoldDB" id="A0A438MBT8"/>